<name>A0AAW2F429_9HYME</name>
<protein>
    <submittedName>
        <fullName evidence="2">Uncharacterized protein</fullName>
    </submittedName>
</protein>
<organism evidence="2 3">
    <name type="scientific">Cardiocondyla obscurior</name>
    <dbReference type="NCBI Taxonomy" id="286306"/>
    <lineage>
        <taxon>Eukaryota</taxon>
        <taxon>Metazoa</taxon>
        <taxon>Ecdysozoa</taxon>
        <taxon>Arthropoda</taxon>
        <taxon>Hexapoda</taxon>
        <taxon>Insecta</taxon>
        <taxon>Pterygota</taxon>
        <taxon>Neoptera</taxon>
        <taxon>Endopterygota</taxon>
        <taxon>Hymenoptera</taxon>
        <taxon>Apocrita</taxon>
        <taxon>Aculeata</taxon>
        <taxon>Formicoidea</taxon>
        <taxon>Formicidae</taxon>
        <taxon>Myrmicinae</taxon>
        <taxon>Cardiocondyla</taxon>
    </lineage>
</organism>
<feature type="transmembrane region" description="Helical" evidence="1">
    <location>
        <begin position="24"/>
        <end position="47"/>
    </location>
</feature>
<gene>
    <name evidence="2" type="ORF">PUN28_013928</name>
</gene>
<dbReference type="AlphaFoldDB" id="A0AAW2F429"/>
<reference evidence="2 3" key="1">
    <citation type="submission" date="2023-03" db="EMBL/GenBank/DDBJ databases">
        <title>High recombination rates correlate with genetic variation in Cardiocondyla obscurior ants.</title>
        <authorList>
            <person name="Errbii M."/>
        </authorList>
    </citation>
    <scope>NUCLEOTIDE SEQUENCE [LARGE SCALE GENOMIC DNA]</scope>
    <source>
        <strain evidence="2">Alpha-2009</strain>
        <tissue evidence="2">Whole body</tissue>
    </source>
</reference>
<keyword evidence="1" id="KW-0812">Transmembrane</keyword>
<sequence>MEELQNLEQSKIINLKKILFTQSVIFVLFQTCVRRFLIILAVFLCYYHSWVDAVNCRKYPFHPDCRGVAAKKRSVPLPVMRAINCDEGDCRVPRLMIAIFDNTLYRSNEVYLPNFESNSIHLRNGKNRIRLENPKGATYLNDY</sequence>
<proteinExistence type="predicted"/>
<keyword evidence="3" id="KW-1185">Reference proteome</keyword>
<comment type="caution">
    <text evidence="2">The sequence shown here is derived from an EMBL/GenBank/DDBJ whole genome shotgun (WGS) entry which is preliminary data.</text>
</comment>
<evidence type="ECO:0000313" key="3">
    <source>
        <dbReference type="Proteomes" id="UP001430953"/>
    </source>
</evidence>
<keyword evidence="1" id="KW-1133">Transmembrane helix</keyword>
<evidence type="ECO:0000256" key="1">
    <source>
        <dbReference type="SAM" id="Phobius"/>
    </source>
</evidence>
<dbReference type="Proteomes" id="UP001430953">
    <property type="component" value="Unassembled WGS sequence"/>
</dbReference>
<dbReference type="EMBL" id="JADYXP020000014">
    <property type="protein sequence ID" value="KAL0110664.1"/>
    <property type="molecule type" value="Genomic_DNA"/>
</dbReference>
<keyword evidence="1" id="KW-0472">Membrane</keyword>
<evidence type="ECO:0000313" key="2">
    <source>
        <dbReference type="EMBL" id="KAL0110664.1"/>
    </source>
</evidence>
<accession>A0AAW2F429</accession>